<reference evidence="3 4" key="1">
    <citation type="submission" date="2015-09" db="EMBL/GenBank/DDBJ databases">
        <authorList>
            <person name="Jackson K.R."/>
            <person name="Lunt B.L."/>
            <person name="Fisher J.N.B."/>
            <person name="Gardner A.V."/>
            <person name="Bailey M.E."/>
            <person name="Deus L.M."/>
            <person name="Earl A.S."/>
            <person name="Gibby P.D."/>
            <person name="Hartmann K.A."/>
            <person name="Liu J.E."/>
            <person name="Manci A.M."/>
            <person name="Nielsen D.A."/>
            <person name="Solomon M.B."/>
            <person name="Breakwell D.P."/>
            <person name="Burnett S.H."/>
            <person name="Grose J.H."/>
        </authorList>
    </citation>
    <scope>NUCLEOTIDE SEQUENCE [LARGE SCALE GENOMIC DNA]</scope>
    <source>
        <strain evidence="3 4">2789STDY5608636</strain>
    </source>
</reference>
<dbReference type="Proteomes" id="UP000053096">
    <property type="component" value="Unassembled WGS sequence"/>
</dbReference>
<organism evidence="3 4">
    <name type="scientific">Bordetella pseudohinzii</name>
    <dbReference type="NCBI Taxonomy" id="1331258"/>
    <lineage>
        <taxon>Bacteria</taxon>
        <taxon>Pseudomonadati</taxon>
        <taxon>Pseudomonadota</taxon>
        <taxon>Betaproteobacteria</taxon>
        <taxon>Burkholderiales</taxon>
        <taxon>Alcaligenaceae</taxon>
        <taxon>Bordetella</taxon>
    </lineage>
</organism>
<reference evidence="2 5" key="2">
    <citation type="submission" date="2016-07" db="EMBL/GenBank/DDBJ databases">
        <title>Complete genome sequences of Bordetella pseudohinzii.</title>
        <authorList>
            <person name="Spilker T."/>
            <person name="Darrah R."/>
            <person name="LiPuma J.J."/>
        </authorList>
    </citation>
    <scope>NUCLEOTIDE SEQUENCE [LARGE SCALE GENOMIC DNA]</scope>
    <source>
        <strain evidence="2 5">HI4681</strain>
    </source>
</reference>
<name>A0A0J6BSL6_9BORD</name>
<dbReference type="PANTHER" id="PTHR47708">
    <property type="match status" value="1"/>
</dbReference>
<sequence length="119" mass="12743">MKTVALRELAHSRSGEKGNDSNVSVIAYDAALFPLIREQVTVEAVGRLYGPITKGAIQRYELPAIGALNFVLENVLDGGRSRTLAFEESGKALASLMLSLPLAVPDDTPERSRSMAEAA</sequence>
<evidence type="ECO:0000313" key="3">
    <source>
        <dbReference type="EMBL" id="CUJ02582.1"/>
    </source>
</evidence>
<dbReference type="InterPro" id="IPR056362">
    <property type="entry name" value="AtuA-like_ferredoxin_dom"/>
</dbReference>
<dbReference type="Pfam" id="PF23544">
    <property type="entry name" value="AtuA_ferredoxin"/>
    <property type="match status" value="1"/>
</dbReference>
<evidence type="ECO:0000313" key="4">
    <source>
        <dbReference type="Proteomes" id="UP000053096"/>
    </source>
</evidence>
<dbReference type="Proteomes" id="UP000092950">
    <property type="component" value="Chromosome"/>
</dbReference>
<accession>A0A0M7H1W6</accession>
<proteinExistence type="predicted"/>
<evidence type="ECO:0000313" key="2">
    <source>
        <dbReference type="EMBL" id="ANY17742.1"/>
    </source>
</evidence>
<feature type="domain" description="AtuA-like ferredoxin-fold" evidence="1">
    <location>
        <begin position="5"/>
        <end position="101"/>
    </location>
</feature>
<dbReference type="EMBL" id="CP016440">
    <property type="protein sequence ID" value="ANY17742.1"/>
    <property type="molecule type" value="Genomic_DNA"/>
</dbReference>
<dbReference type="EMBL" id="CYTV01000010">
    <property type="protein sequence ID" value="CUJ02582.1"/>
    <property type="molecule type" value="Genomic_DNA"/>
</dbReference>
<dbReference type="RefSeq" id="WP_043213946.1">
    <property type="nucleotide sequence ID" value="NZ_CAJGUP010000181.1"/>
</dbReference>
<evidence type="ECO:0000313" key="5">
    <source>
        <dbReference type="Proteomes" id="UP000092950"/>
    </source>
</evidence>
<dbReference type="PANTHER" id="PTHR47708:SF2">
    <property type="entry name" value="SI:CH73-132F6.5"/>
    <property type="match status" value="1"/>
</dbReference>
<keyword evidence="5" id="KW-1185">Reference proteome</keyword>
<gene>
    <name evidence="2" type="ORF">BBN53_18735</name>
    <name evidence="3" type="ORF">ERS370011_03387</name>
</gene>
<dbReference type="AlphaFoldDB" id="A0A0J6BSL6"/>
<evidence type="ECO:0000259" key="1">
    <source>
        <dbReference type="Pfam" id="PF23544"/>
    </source>
</evidence>
<dbReference type="KEGG" id="bpdz:BBN53_18735"/>
<accession>A0A0J6BSL6</accession>
<protein>
    <recommendedName>
        <fullName evidence="1">AtuA-like ferredoxin-fold domain-containing protein</fullName>
    </recommendedName>
</protein>